<keyword evidence="1" id="KW-0472">Membrane</keyword>
<dbReference type="Proteomes" id="UP001152747">
    <property type="component" value="Unassembled WGS sequence"/>
</dbReference>
<accession>A0A9P1N4W5</accession>
<dbReference type="EMBL" id="CANHGI010000004">
    <property type="protein sequence ID" value="CAI5447942.1"/>
    <property type="molecule type" value="Genomic_DNA"/>
</dbReference>
<dbReference type="GO" id="GO:0042048">
    <property type="term" value="P:olfactory behavior"/>
    <property type="evidence" value="ECO:0007669"/>
    <property type="project" value="TreeGrafter"/>
</dbReference>
<dbReference type="AlphaFoldDB" id="A0A9P1N4W5"/>
<feature type="transmembrane region" description="Helical" evidence="1">
    <location>
        <begin position="93"/>
        <end position="119"/>
    </location>
</feature>
<dbReference type="GO" id="GO:0038022">
    <property type="term" value="F:G protein-coupled olfactory receptor activity"/>
    <property type="evidence" value="ECO:0007669"/>
    <property type="project" value="TreeGrafter"/>
</dbReference>
<reference evidence="2" key="1">
    <citation type="submission" date="2022-11" db="EMBL/GenBank/DDBJ databases">
        <authorList>
            <person name="Kikuchi T."/>
        </authorList>
    </citation>
    <scope>NUCLEOTIDE SEQUENCE</scope>
    <source>
        <strain evidence="2">PS1010</strain>
    </source>
</reference>
<comment type="caution">
    <text evidence="2">The sequence shown here is derived from an EMBL/GenBank/DDBJ whole genome shotgun (WGS) entry which is preliminary data.</text>
</comment>
<name>A0A9P1N4W5_9PELO</name>
<evidence type="ECO:0000256" key="1">
    <source>
        <dbReference type="SAM" id="Phobius"/>
    </source>
</evidence>
<dbReference type="PANTHER" id="PTHR22943:SF248">
    <property type="entry name" value="SEVEN TM RECEPTOR"/>
    <property type="match status" value="1"/>
</dbReference>
<dbReference type="SUPFAM" id="SSF81321">
    <property type="entry name" value="Family A G protein-coupled receptor-like"/>
    <property type="match status" value="1"/>
</dbReference>
<organism evidence="2 3">
    <name type="scientific">Caenorhabditis angaria</name>
    <dbReference type="NCBI Taxonomy" id="860376"/>
    <lineage>
        <taxon>Eukaryota</taxon>
        <taxon>Metazoa</taxon>
        <taxon>Ecdysozoa</taxon>
        <taxon>Nematoda</taxon>
        <taxon>Chromadorea</taxon>
        <taxon>Rhabditida</taxon>
        <taxon>Rhabditina</taxon>
        <taxon>Rhabditomorpha</taxon>
        <taxon>Rhabditoidea</taxon>
        <taxon>Rhabditidae</taxon>
        <taxon>Peloderinae</taxon>
        <taxon>Caenorhabditis</taxon>
    </lineage>
</organism>
<feature type="transmembrane region" description="Helical" evidence="1">
    <location>
        <begin position="125"/>
        <end position="142"/>
    </location>
</feature>
<evidence type="ECO:0008006" key="4">
    <source>
        <dbReference type="Google" id="ProtNLM"/>
    </source>
</evidence>
<dbReference type="Pfam" id="PF10326">
    <property type="entry name" value="7TM_GPCR_Str"/>
    <property type="match status" value="1"/>
</dbReference>
<dbReference type="GO" id="GO:0005886">
    <property type="term" value="C:plasma membrane"/>
    <property type="evidence" value="ECO:0007669"/>
    <property type="project" value="TreeGrafter"/>
</dbReference>
<evidence type="ECO:0000313" key="3">
    <source>
        <dbReference type="Proteomes" id="UP001152747"/>
    </source>
</evidence>
<dbReference type="OrthoDB" id="5859135at2759"/>
<dbReference type="PANTHER" id="PTHR22943">
    <property type="entry name" value="7-TRANSMEMBRANE DOMAIN RECEPTOR C.ELEGANS"/>
    <property type="match status" value="1"/>
</dbReference>
<evidence type="ECO:0000313" key="2">
    <source>
        <dbReference type="EMBL" id="CAI5447942.1"/>
    </source>
</evidence>
<feature type="transmembrane region" description="Helical" evidence="1">
    <location>
        <begin position="47"/>
        <end position="73"/>
    </location>
</feature>
<keyword evidence="1" id="KW-0812">Transmembrane</keyword>
<dbReference type="InterPro" id="IPR019428">
    <property type="entry name" value="7TM_GPCR_serpentine_rcpt_Str"/>
</dbReference>
<proteinExistence type="predicted"/>
<keyword evidence="1" id="KW-1133">Transmembrane helix</keyword>
<sequence length="173" mass="19930">MPPDDQIEFAIRDILKAELDWDFENIVYDGPYLHRSTETNQNHVLNIIGLFLMSIILLLSIILTTVCAIMCYVKINRYTTTQSRKSKSLQFQLFYALVTQTLIPLILMHLPATILFIFTIFDFNLGNYSALVSMTIAIFPALDPFPVMLIIKSYRLAILQMLAIPVWIVVRKN</sequence>
<protein>
    <recommendedName>
        <fullName evidence="4">G-protein coupled receptors family 1 profile domain-containing protein</fullName>
    </recommendedName>
</protein>
<gene>
    <name evidence="2" type="ORF">CAMP_LOCUS10579</name>
</gene>
<keyword evidence="3" id="KW-1185">Reference proteome</keyword>